<evidence type="ECO:0000313" key="2">
    <source>
        <dbReference type="EMBL" id="MCD9637777.1"/>
    </source>
</evidence>
<evidence type="ECO:0000256" key="1">
    <source>
        <dbReference type="SAM" id="MobiDB-lite"/>
    </source>
</evidence>
<feature type="non-terminal residue" evidence="2">
    <location>
        <position position="1"/>
    </location>
</feature>
<keyword evidence="3" id="KW-1185">Reference proteome</keyword>
<comment type="caution">
    <text evidence="2">The sequence shown here is derived from an EMBL/GenBank/DDBJ whole genome shotgun (WGS) entry which is preliminary data.</text>
</comment>
<proteinExistence type="predicted"/>
<evidence type="ECO:0000313" key="3">
    <source>
        <dbReference type="Proteomes" id="UP000823775"/>
    </source>
</evidence>
<sequence length="92" mass="9859">ALEWTIGSASRGLSSTYTRSASCRLLCIAFTTRHIARCGGGVAECQPPFSYDMMPSSRLGSTRTAHPVRSSSLKSSSKTSLTLDRALECSLK</sequence>
<protein>
    <submittedName>
        <fullName evidence="2">Uncharacterized protein</fullName>
    </submittedName>
</protein>
<dbReference type="Proteomes" id="UP000823775">
    <property type="component" value="Unassembled WGS sequence"/>
</dbReference>
<feature type="compositionally biased region" description="Low complexity" evidence="1">
    <location>
        <begin position="70"/>
        <end position="81"/>
    </location>
</feature>
<gene>
    <name evidence="2" type="ORF">HAX54_021246</name>
</gene>
<dbReference type="EMBL" id="JACEIK010002557">
    <property type="protein sequence ID" value="MCD9637777.1"/>
    <property type="molecule type" value="Genomic_DNA"/>
</dbReference>
<accession>A0ABS8UUE6</accession>
<organism evidence="2 3">
    <name type="scientific">Datura stramonium</name>
    <name type="common">Jimsonweed</name>
    <name type="synonym">Common thornapple</name>
    <dbReference type="NCBI Taxonomy" id="4076"/>
    <lineage>
        <taxon>Eukaryota</taxon>
        <taxon>Viridiplantae</taxon>
        <taxon>Streptophyta</taxon>
        <taxon>Embryophyta</taxon>
        <taxon>Tracheophyta</taxon>
        <taxon>Spermatophyta</taxon>
        <taxon>Magnoliopsida</taxon>
        <taxon>eudicotyledons</taxon>
        <taxon>Gunneridae</taxon>
        <taxon>Pentapetalae</taxon>
        <taxon>asterids</taxon>
        <taxon>lamiids</taxon>
        <taxon>Solanales</taxon>
        <taxon>Solanaceae</taxon>
        <taxon>Solanoideae</taxon>
        <taxon>Datureae</taxon>
        <taxon>Datura</taxon>
    </lineage>
</organism>
<reference evidence="2 3" key="1">
    <citation type="journal article" date="2021" name="BMC Genomics">
        <title>Datura genome reveals duplications of psychoactive alkaloid biosynthetic genes and high mutation rate following tissue culture.</title>
        <authorList>
            <person name="Rajewski A."/>
            <person name="Carter-House D."/>
            <person name="Stajich J."/>
            <person name="Litt A."/>
        </authorList>
    </citation>
    <scope>NUCLEOTIDE SEQUENCE [LARGE SCALE GENOMIC DNA]</scope>
    <source>
        <strain evidence="2">AR-01</strain>
    </source>
</reference>
<name>A0ABS8UUE6_DATST</name>
<feature type="non-terminal residue" evidence="2">
    <location>
        <position position="92"/>
    </location>
</feature>
<feature type="region of interest" description="Disordered" evidence="1">
    <location>
        <begin position="56"/>
        <end position="81"/>
    </location>
</feature>